<protein>
    <recommendedName>
        <fullName evidence="1">VWFA domain-containing protein</fullName>
    </recommendedName>
</protein>
<dbReference type="GeneID" id="22573293"/>
<dbReference type="RefSeq" id="XP_010697261.1">
    <property type="nucleotide sequence ID" value="XM_010698959.1"/>
</dbReference>
<evidence type="ECO:0000313" key="2">
    <source>
        <dbReference type="EMBL" id="AIN96608.1"/>
    </source>
</evidence>
<dbReference type="KEGG" id="lpan:LPMP_140260"/>
<dbReference type="Proteomes" id="UP000063063">
    <property type="component" value="Chromosome 14"/>
</dbReference>
<evidence type="ECO:0000313" key="3">
    <source>
        <dbReference type="Proteomes" id="UP000063063"/>
    </source>
</evidence>
<dbReference type="PANTHER" id="PTHR45737">
    <property type="entry name" value="VON WILLEBRAND FACTOR A DOMAIN-CONTAINING PROTEIN 5A"/>
    <property type="match status" value="1"/>
</dbReference>
<dbReference type="AlphaFoldDB" id="A0A088RL10"/>
<feature type="domain" description="VWFA" evidence="1">
    <location>
        <begin position="408"/>
        <end position="484"/>
    </location>
</feature>
<dbReference type="Pfam" id="PF13768">
    <property type="entry name" value="VWA_3"/>
    <property type="match status" value="1"/>
</dbReference>
<dbReference type="InterPro" id="IPR002035">
    <property type="entry name" value="VWF_A"/>
</dbReference>
<name>A0A088RL10_LEIPA</name>
<dbReference type="EMBL" id="CP009383">
    <property type="protein sequence ID" value="AIN96608.1"/>
    <property type="molecule type" value="Genomic_DNA"/>
</dbReference>
<dbReference type="InterPro" id="IPR036465">
    <property type="entry name" value="vWFA_dom_sf"/>
</dbReference>
<keyword evidence="3" id="KW-1185">Reference proteome</keyword>
<dbReference type="OrthoDB" id="273013at2759"/>
<accession>A0A088RL10</accession>
<organism evidence="2 3">
    <name type="scientific">Leishmania panamensis</name>
    <dbReference type="NCBI Taxonomy" id="5679"/>
    <lineage>
        <taxon>Eukaryota</taxon>
        <taxon>Discoba</taxon>
        <taxon>Euglenozoa</taxon>
        <taxon>Kinetoplastea</taxon>
        <taxon>Metakinetoplastina</taxon>
        <taxon>Trypanosomatida</taxon>
        <taxon>Trypanosomatidae</taxon>
        <taxon>Leishmaniinae</taxon>
        <taxon>Leishmania</taxon>
        <taxon>Leishmania guyanensis species complex</taxon>
    </lineage>
</organism>
<proteinExistence type="predicted"/>
<evidence type="ECO:0000259" key="1">
    <source>
        <dbReference type="Pfam" id="PF13768"/>
    </source>
</evidence>
<dbReference type="VEuPathDB" id="TriTrypDB:LPMP_140260"/>
<dbReference type="VEuPathDB" id="TriTrypDB:LPAL13_140007600"/>
<dbReference type="Gene3D" id="3.40.50.410">
    <property type="entry name" value="von Willebrand factor, type A domain"/>
    <property type="match status" value="1"/>
</dbReference>
<reference evidence="2 3" key="1">
    <citation type="journal article" date="2015" name="Sci. Rep.">
        <title>The genome of Leishmania panamensis: insights into genomics of the L. (Viannia) subgenus.</title>
        <authorList>
            <person name="Llanes A."/>
            <person name="Restrepo C.M."/>
            <person name="Vecchio G.D."/>
            <person name="Anguizola F.J."/>
            <person name="Lleonart R."/>
        </authorList>
    </citation>
    <scope>NUCLEOTIDE SEQUENCE [LARGE SCALE GENOMIC DNA]</scope>
    <source>
        <strain evidence="2 3">MHOM/PA/94/PSC-1</strain>
    </source>
</reference>
<gene>
    <name evidence="2" type="ORF">LPMP_140260</name>
</gene>
<dbReference type="eggNOG" id="ENOG502S19C">
    <property type="taxonomic scope" value="Eukaryota"/>
</dbReference>
<dbReference type="PANTHER" id="PTHR45737:SF6">
    <property type="entry name" value="VON WILLEBRAND FACTOR A DOMAIN-CONTAINING PROTEIN 5A"/>
    <property type="match status" value="1"/>
</dbReference>
<sequence>MDPSAAFSSFPTQERGILLANTYKPLYLHAAEVQVSLSGYAAQVILSLEYVNETNKVVQVIAAYPAPPSYQLQRTMLQGPAREISAHSYEQSRPLRSVEAGSALRAKPLADTGVSAVATQYVPWDVNPGESVLMKAVYHVPISATHRTGEIVFTLPASLIPAVQRLPDVQRAYIKFLDARSRLRHLTQQEGSLCVCVDAQLFVPLRGLVTLEKGTEALPEMCGTGTGVNVYYMGDARFQLTYRGDLPTKAYMQMPLCMRAPVTETSEPLRLHTTVALPPPNPSPSDPTPEIAAAMVVSIAPSLANFPINAEIMFVVDVHSTALGAKAAESVMSAIGSLDGTACLVNVILCRDAHRGGTVSLLPDGSVQPSAVPHESVLAFMKEEGAQTSCSASPRDAAALSPHLPSILHDIITGRGITTSIPAGYVRNIIILSDAGSQPADEDAVAMVYEVANAGRACRVHSVALAATADRAVLEALAEAAGGSFASAAASSSEVGESAIDEAVRAAVSAAAVPGMVDLHTEWEVTGGDAAAALCAAPVAAPSPLRMATNADGSSIACIPYGTQRLLYGLLDSANLQLAVRLFGRVGEMRLEYTASAEIQSPLQSDATAAADEKTGTAPSMLMTAAAAARIAYLTHILHAASGDEAHEVMALSQRYTLPSPYTTLTDGNSGPGGEHKMGGVVHLPSRQAATQVELTMRARRVELQAAAALGASRSA</sequence>